<dbReference type="InterPro" id="IPR036259">
    <property type="entry name" value="MFS_trans_sf"/>
</dbReference>
<feature type="transmembrane region" description="Helical" evidence="6">
    <location>
        <begin position="222"/>
        <end position="244"/>
    </location>
</feature>
<dbReference type="InterPro" id="IPR020846">
    <property type="entry name" value="MFS_dom"/>
</dbReference>
<protein>
    <submittedName>
        <fullName evidence="9">Predicted arabinose efflux permease, MFS family</fullName>
    </submittedName>
</protein>
<keyword evidence="7" id="KW-0732">Signal</keyword>
<dbReference type="PROSITE" id="PS50850">
    <property type="entry name" value="MFS"/>
    <property type="match status" value="1"/>
</dbReference>
<evidence type="ECO:0000256" key="3">
    <source>
        <dbReference type="ARBA" id="ARBA00022692"/>
    </source>
</evidence>
<evidence type="ECO:0000259" key="8">
    <source>
        <dbReference type="PROSITE" id="PS50850"/>
    </source>
</evidence>
<keyword evidence="3 6" id="KW-0812">Transmembrane</keyword>
<proteinExistence type="predicted"/>
<dbReference type="InterPro" id="IPR011701">
    <property type="entry name" value="MFS"/>
</dbReference>
<dbReference type="Proteomes" id="UP000183642">
    <property type="component" value="Unassembled WGS sequence"/>
</dbReference>
<keyword evidence="2" id="KW-1003">Cell membrane</keyword>
<name>A0A1I5EKR1_9ACTN</name>
<reference evidence="10" key="1">
    <citation type="submission" date="2016-10" db="EMBL/GenBank/DDBJ databases">
        <authorList>
            <person name="Varghese N."/>
            <person name="Submissions S."/>
        </authorList>
    </citation>
    <scope>NUCLEOTIDE SEQUENCE [LARGE SCALE GENOMIC DNA]</scope>
    <source>
        <strain evidence="10">DSM 43161</strain>
    </source>
</reference>
<feature type="transmembrane region" description="Helical" evidence="6">
    <location>
        <begin position="135"/>
        <end position="153"/>
    </location>
</feature>
<dbReference type="PANTHER" id="PTHR43124:SF3">
    <property type="entry name" value="CHLORAMPHENICOL EFFLUX PUMP RV0191"/>
    <property type="match status" value="1"/>
</dbReference>
<keyword evidence="10" id="KW-1185">Reference proteome</keyword>
<dbReference type="GO" id="GO:0022857">
    <property type="term" value="F:transmembrane transporter activity"/>
    <property type="evidence" value="ECO:0007669"/>
    <property type="project" value="InterPro"/>
</dbReference>
<feature type="transmembrane region" description="Helical" evidence="6">
    <location>
        <begin position="283"/>
        <end position="302"/>
    </location>
</feature>
<evidence type="ECO:0000256" key="7">
    <source>
        <dbReference type="SAM" id="SignalP"/>
    </source>
</evidence>
<evidence type="ECO:0000256" key="4">
    <source>
        <dbReference type="ARBA" id="ARBA00022989"/>
    </source>
</evidence>
<feature type="domain" description="Major facilitator superfamily (MFS) profile" evidence="8">
    <location>
        <begin position="1"/>
        <end position="305"/>
    </location>
</feature>
<feature type="transmembrane region" description="Helical" evidence="6">
    <location>
        <begin position="59"/>
        <end position="79"/>
    </location>
</feature>
<dbReference type="GO" id="GO:0005886">
    <property type="term" value="C:plasma membrane"/>
    <property type="evidence" value="ECO:0007669"/>
    <property type="project" value="UniProtKB-SubCell"/>
</dbReference>
<feature type="transmembrane region" description="Helical" evidence="6">
    <location>
        <begin position="197"/>
        <end position="216"/>
    </location>
</feature>
<gene>
    <name evidence="9" type="ORF">SAMN05660359_01543</name>
</gene>
<feature type="transmembrane region" description="Helical" evidence="6">
    <location>
        <begin position="85"/>
        <end position="105"/>
    </location>
</feature>
<evidence type="ECO:0000313" key="10">
    <source>
        <dbReference type="Proteomes" id="UP000183642"/>
    </source>
</evidence>
<dbReference type="SUPFAM" id="SSF103473">
    <property type="entry name" value="MFS general substrate transporter"/>
    <property type="match status" value="1"/>
</dbReference>
<evidence type="ECO:0000256" key="6">
    <source>
        <dbReference type="SAM" id="Phobius"/>
    </source>
</evidence>
<feature type="chain" id="PRO_5038660930" evidence="7">
    <location>
        <begin position="23"/>
        <end position="315"/>
    </location>
</feature>
<dbReference type="InterPro" id="IPR050189">
    <property type="entry name" value="MFS_Efflux_Transporters"/>
</dbReference>
<organism evidence="9 10">
    <name type="scientific">Geodermatophilus obscurus</name>
    <dbReference type="NCBI Taxonomy" id="1861"/>
    <lineage>
        <taxon>Bacteria</taxon>
        <taxon>Bacillati</taxon>
        <taxon>Actinomycetota</taxon>
        <taxon>Actinomycetes</taxon>
        <taxon>Geodermatophilales</taxon>
        <taxon>Geodermatophilaceae</taxon>
        <taxon>Geodermatophilus</taxon>
    </lineage>
</organism>
<dbReference type="EMBL" id="FOWE01000003">
    <property type="protein sequence ID" value="SFO12102.1"/>
    <property type="molecule type" value="Genomic_DNA"/>
</dbReference>
<accession>A0A1I5EKR1</accession>
<dbReference type="Pfam" id="PF07690">
    <property type="entry name" value="MFS_1"/>
    <property type="match status" value="1"/>
</dbReference>
<dbReference type="Gene3D" id="1.20.1250.20">
    <property type="entry name" value="MFS general substrate transporter like domains"/>
    <property type="match status" value="1"/>
</dbReference>
<evidence type="ECO:0000256" key="2">
    <source>
        <dbReference type="ARBA" id="ARBA00022475"/>
    </source>
</evidence>
<evidence type="ECO:0000256" key="1">
    <source>
        <dbReference type="ARBA" id="ARBA00004651"/>
    </source>
</evidence>
<keyword evidence="4 6" id="KW-1133">Transmembrane helix</keyword>
<evidence type="ECO:0000256" key="5">
    <source>
        <dbReference type="ARBA" id="ARBA00023136"/>
    </source>
</evidence>
<feature type="transmembrane region" description="Helical" evidence="6">
    <location>
        <begin position="165"/>
        <end position="185"/>
    </location>
</feature>
<comment type="subcellular location">
    <subcellularLocation>
        <location evidence="1">Cell membrane</location>
        <topology evidence="1">Multi-pass membrane protein</topology>
    </subcellularLocation>
</comment>
<feature type="signal peptide" evidence="7">
    <location>
        <begin position="1"/>
        <end position="22"/>
    </location>
</feature>
<keyword evidence="5 6" id="KW-0472">Membrane</keyword>
<sequence length="315" mass="31007">MLRGAALGLSAGLLLSAGAPHWARLAAGQAVAGTAAGVSLPVAYATAGELAPADAQTRALGRVLLGWSVAMVVAVPLAAAAGGVVGWRGALAGLAGLALVLVGLLGRLPEPRTTRPAGVGGGYAPALRRPWVRPLLLVVVAFMGAFYATYAYLGHHVRAEEGAGAATAGPLALAYGVGFGVAGILDGRVDRIGPSRLLVPAVLALVAVYGLEPPAAGSLWTVLVLAVAWGLVNHLGLSLLVGLLSGAGGPARGPVMSLYSGVTYLAASLGTAGLGPLHERHGLPVVALVSAAALLLAVLPAARVRGTAPATRAGP</sequence>
<dbReference type="PANTHER" id="PTHR43124">
    <property type="entry name" value="PURINE EFFLUX PUMP PBUE"/>
    <property type="match status" value="1"/>
</dbReference>
<dbReference type="AlphaFoldDB" id="A0A1I5EKR1"/>
<evidence type="ECO:0000313" key="9">
    <source>
        <dbReference type="EMBL" id="SFO12102.1"/>
    </source>
</evidence>
<feature type="transmembrane region" description="Helical" evidence="6">
    <location>
        <begin position="256"/>
        <end position="277"/>
    </location>
</feature>